<proteinExistence type="predicted"/>
<evidence type="ECO:0000313" key="1">
    <source>
        <dbReference type="EMBL" id="PWI24997.1"/>
    </source>
</evidence>
<keyword evidence="2" id="KW-1185">Reference proteome</keyword>
<gene>
    <name evidence="1" type="ORF">DEX24_10510</name>
</gene>
<dbReference type="AlphaFoldDB" id="A0A2U3AKD4"/>
<dbReference type="Proteomes" id="UP000245938">
    <property type="component" value="Unassembled WGS sequence"/>
</dbReference>
<reference evidence="1 2" key="1">
    <citation type="submission" date="2018-05" db="EMBL/GenBank/DDBJ databases">
        <title>Kurthia sibirica genome sequence.</title>
        <authorList>
            <person name="Maclea K.S."/>
            <person name="Goen A.E."/>
        </authorList>
    </citation>
    <scope>NUCLEOTIDE SEQUENCE [LARGE SCALE GENOMIC DNA]</scope>
    <source>
        <strain evidence="1 2">ATCC 49154</strain>
    </source>
</reference>
<name>A0A2U3AKD4_9BACL</name>
<protein>
    <submittedName>
        <fullName evidence="1">Uncharacterized protein</fullName>
    </submittedName>
</protein>
<sequence length="200" mass="23085">MKIKVILLAVCIIVVGFAVNHKVQSNERYNQAVKEYTENKENVASLDKKLQNKELAIDNSGAPSLIVQGDNKLIESVFVKATTFKNGSEYQATRKEMESIVKAKYFFNTYMPEDKDVTGNSFIDGSSKKSLFDSISIYQMKEKRRYLTTVKVIPYTKDDTIEIKDKDRLRKRTDSFYITVSNDGKTIEKMERIKDYKPYN</sequence>
<organism evidence="1 2">
    <name type="scientific">Kurthia sibirica</name>
    <dbReference type="NCBI Taxonomy" id="202750"/>
    <lineage>
        <taxon>Bacteria</taxon>
        <taxon>Bacillati</taxon>
        <taxon>Bacillota</taxon>
        <taxon>Bacilli</taxon>
        <taxon>Bacillales</taxon>
        <taxon>Caryophanaceae</taxon>
        <taxon>Kurthia</taxon>
    </lineage>
</organism>
<evidence type="ECO:0000313" key="2">
    <source>
        <dbReference type="Proteomes" id="UP000245938"/>
    </source>
</evidence>
<dbReference type="RefSeq" id="WP_109306393.1">
    <property type="nucleotide sequence ID" value="NZ_BJUF01000004.1"/>
</dbReference>
<accession>A0A2U3AKD4</accession>
<dbReference type="EMBL" id="QFVR01000013">
    <property type="protein sequence ID" value="PWI24997.1"/>
    <property type="molecule type" value="Genomic_DNA"/>
</dbReference>
<comment type="caution">
    <text evidence="1">The sequence shown here is derived from an EMBL/GenBank/DDBJ whole genome shotgun (WGS) entry which is preliminary data.</text>
</comment>